<dbReference type="PROSITE" id="PS50893">
    <property type="entry name" value="ABC_TRANSPORTER_2"/>
    <property type="match status" value="1"/>
</dbReference>
<organism evidence="6 7">
    <name type="scientific">Clostridium tetanomorphum</name>
    <dbReference type="NCBI Taxonomy" id="1553"/>
    <lineage>
        <taxon>Bacteria</taxon>
        <taxon>Bacillati</taxon>
        <taxon>Bacillota</taxon>
        <taxon>Clostridia</taxon>
        <taxon>Eubacteriales</taxon>
        <taxon>Clostridiaceae</taxon>
        <taxon>Clostridium</taxon>
    </lineage>
</organism>
<evidence type="ECO:0000313" key="7">
    <source>
        <dbReference type="Proteomes" id="UP000563151"/>
    </source>
</evidence>
<evidence type="ECO:0000256" key="1">
    <source>
        <dbReference type="ARBA" id="ARBA00005417"/>
    </source>
</evidence>
<sequence length="303" mass="34160">MSKVLSIKNVNKFYGKQKVLDNINLSLEPGEIMGLVGPNGAGKTTIMKIITRLIKNYDGDIFIGDENIRTNRKHDTKQIGCVIETPGFYPNLTGYENLLFFAEISGLKDKKEIEEIAKRLGIEGYLNKKVKTYSLGMRQRLGVAQAVLAYPQILILDEPTNGMDPAIIPQLREFIKYIAAKKGATVLISSHILSEIELMCDRVTFIQGGKIIKVEDLKKVQKDISTMAFVTSRLDDLKKFFNERKTDYKVTGEDSLQVVLKNNEIEALTSCIAKKDIPLRGVYEVKESLEETYLKVMEDEKNA</sequence>
<keyword evidence="2" id="KW-0813">Transport</keyword>
<dbReference type="PROSITE" id="PS00211">
    <property type="entry name" value="ABC_TRANSPORTER_1"/>
    <property type="match status" value="1"/>
</dbReference>
<dbReference type="Pfam" id="PF00005">
    <property type="entry name" value="ABC_tran"/>
    <property type="match status" value="1"/>
</dbReference>
<dbReference type="Proteomes" id="UP000563151">
    <property type="component" value="Unassembled WGS sequence"/>
</dbReference>
<dbReference type="PANTHER" id="PTHR43335">
    <property type="entry name" value="ABC TRANSPORTER, ATP-BINDING PROTEIN"/>
    <property type="match status" value="1"/>
</dbReference>
<keyword evidence="7" id="KW-1185">Reference proteome</keyword>
<reference evidence="6 7" key="1">
    <citation type="submission" date="2020-04" db="EMBL/GenBank/DDBJ databases">
        <title>Genomic insights into acetone-butanol-ethanol (ABE) fermentation by sequencing solventogenic clostridia strains.</title>
        <authorList>
            <person name="Brown S."/>
        </authorList>
    </citation>
    <scope>NUCLEOTIDE SEQUENCE [LARGE SCALE GENOMIC DNA]</scope>
    <source>
        <strain evidence="6 7">DJ011</strain>
    </source>
</reference>
<feature type="domain" description="ABC transporter" evidence="5">
    <location>
        <begin position="5"/>
        <end position="233"/>
    </location>
</feature>
<dbReference type="GO" id="GO:0005524">
    <property type="term" value="F:ATP binding"/>
    <property type="evidence" value="ECO:0007669"/>
    <property type="project" value="UniProtKB-KW"/>
</dbReference>
<evidence type="ECO:0000256" key="3">
    <source>
        <dbReference type="ARBA" id="ARBA00022741"/>
    </source>
</evidence>
<accession>A0A923E4D6</accession>
<dbReference type="SUPFAM" id="SSF52540">
    <property type="entry name" value="P-loop containing nucleoside triphosphate hydrolases"/>
    <property type="match status" value="1"/>
</dbReference>
<dbReference type="EMBL" id="JAAZWO010000001">
    <property type="protein sequence ID" value="MBC2396210.1"/>
    <property type="molecule type" value="Genomic_DNA"/>
</dbReference>
<dbReference type="InterPro" id="IPR017871">
    <property type="entry name" value="ABC_transporter-like_CS"/>
</dbReference>
<dbReference type="InterPro" id="IPR027417">
    <property type="entry name" value="P-loop_NTPase"/>
</dbReference>
<comment type="caution">
    <text evidence="6">The sequence shown here is derived from an EMBL/GenBank/DDBJ whole genome shotgun (WGS) entry which is preliminary data.</text>
</comment>
<dbReference type="GO" id="GO:0016887">
    <property type="term" value="F:ATP hydrolysis activity"/>
    <property type="evidence" value="ECO:0007669"/>
    <property type="project" value="InterPro"/>
</dbReference>
<evidence type="ECO:0000256" key="2">
    <source>
        <dbReference type="ARBA" id="ARBA00022448"/>
    </source>
</evidence>
<protein>
    <submittedName>
        <fullName evidence="6">ABC transporter ATP-binding protein</fullName>
    </submittedName>
</protein>
<evidence type="ECO:0000256" key="4">
    <source>
        <dbReference type="ARBA" id="ARBA00022840"/>
    </source>
</evidence>
<dbReference type="RefSeq" id="WP_173680130.1">
    <property type="nucleotide sequence ID" value="NZ_JAAZWO010000001.1"/>
</dbReference>
<keyword evidence="3" id="KW-0547">Nucleotide-binding</keyword>
<comment type="similarity">
    <text evidence="1">Belongs to the ABC transporter superfamily.</text>
</comment>
<keyword evidence="4 6" id="KW-0067">ATP-binding</keyword>
<name>A0A923E4D6_CLOTT</name>
<dbReference type="PANTHER" id="PTHR43335:SF4">
    <property type="entry name" value="ABC TRANSPORTER, ATP-BINDING PROTEIN"/>
    <property type="match status" value="1"/>
</dbReference>
<dbReference type="Gene3D" id="3.40.50.300">
    <property type="entry name" value="P-loop containing nucleotide triphosphate hydrolases"/>
    <property type="match status" value="1"/>
</dbReference>
<evidence type="ECO:0000259" key="5">
    <source>
        <dbReference type="PROSITE" id="PS50893"/>
    </source>
</evidence>
<proteinExistence type="inferred from homology"/>
<dbReference type="InterPro" id="IPR003439">
    <property type="entry name" value="ABC_transporter-like_ATP-bd"/>
</dbReference>
<gene>
    <name evidence="6" type="ORF">HGG79_00220</name>
</gene>
<evidence type="ECO:0000313" key="6">
    <source>
        <dbReference type="EMBL" id="MBC2396210.1"/>
    </source>
</evidence>
<dbReference type="InterPro" id="IPR003593">
    <property type="entry name" value="AAA+_ATPase"/>
</dbReference>
<dbReference type="AlphaFoldDB" id="A0A923E4D6"/>
<dbReference type="SMART" id="SM00382">
    <property type="entry name" value="AAA"/>
    <property type="match status" value="1"/>
</dbReference>